<keyword evidence="4 6" id="KW-1133">Transmembrane helix</keyword>
<protein>
    <recommendedName>
        <fullName evidence="9">Type II secretion system protein GspG C-terminal domain-containing protein</fullName>
    </recommendedName>
</protein>
<dbReference type="Pfam" id="PF07963">
    <property type="entry name" value="N_methyl"/>
    <property type="match status" value="1"/>
</dbReference>
<sequence>MTTKIRSAFTLIELLVVISVIGILSGILIGILNPGYLQGRARNAARKADLGVIQSALEMYYSDQNLYPASIPSGTWTGYLTTVPVDPKTAVAYSYTQTGSGAGYDLCATLEPSGSYCVHNPF</sequence>
<gene>
    <name evidence="7" type="ORF">COT51_00735</name>
</gene>
<dbReference type="GO" id="GO:0016020">
    <property type="term" value="C:membrane"/>
    <property type="evidence" value="ECO:0007669"/>
    <property type="project" value="UniProtKB-SubCell"/>
</dbReference>
<dbReference type="EMBL" id="PEYV01000013">
    <property type="protein sequence ID" value="PIS21829.1"/>
    <property type="molecule type" value="Genomic_DNA"/>
</dbReference>
<evidence type="ECO:0000256" key="5">
    <source>
        <dbReference type="ARBA" id="ARBA00023136"/>
    </source>
</evidence>
<dbReference type="InterPro" id="IPR012902">
    <property type="entry name" value="N_methyl_site"/>
</dbReference>
<proteinExistence type="predicted"/>
<evidence type="ECO:0000256" key="4">
    <source>
        <dbReference type="ARBA" id="ARBA00022989"/>
    </source>
</evidence>
<dbReference type="SUPFAM" id="SSF54523">
    <property type="entry name" value="Pili subunits"/>
    <property type="match status" value="1"/>
</dbReference>
<dbReference type="PANTHER" id="PTHR30093">
    <property type="entry name" value="GENERAL SECRETION PATHWAY PROTEIN G"/>
    <property type="match status" value="1"/>
</dbReference>
<dbReference type="PANTHER" id="PTHR30093:SF44">
    <property type="entry name" value="TYPE II SECRETION SYSTEM CORE PROTEIN G"/>
    <property type="match status" value="1"/>
</dbReference>
<evidence type="ECO:0000256" key="1">
    <source>
        <dbReference type="ARBA" id="ARBA00004167"/>
    </source>
</evidence>
<comment type="caution">
    <text evidence="7">The sequence shown here is derived from an EMBL/GenBank/DDBJ whole genome shotgun (WGS) entry which is preliminary data.</text>
</comment>
<reference evidence="8" key="1">
    <citation type="submission" date="2017-09" db="EMBL/GenBank/DDBJ databases">
        <title>Depth-based differentiation of microbial function through sediment-hosted aquifers and enrichment of novel symbionts in the deep terrestrial subsurface.</title>
        <authorList>
            <person name="Probst A.J."/>
            <person name="Ladd B."/>
            <person name="Jarett J.K."/>
            <person name="Geller-Mcgrath D.E."/>
            <person name="Sieber C.M.K."/>
            <person name="Emerson J.B."/>
            <person name="Anantharaman K."/>
            <person name="Thomas B.C."/>
            <person name="Malmstrom R."/>
            <person name="Stieglmeier M."/>
            <person name="Klingl A."/>
            <person name="Woyke T."/>
            <person name="Ryan C.M."/>
            <person name="Banfield J.F."/>
        </authorList>
    </citation>
    <scope>NUCLEOTIDE SEQUENCE [LARGE SCALE GENOMIC DNA]</scope>
</reference>
<comment type="subcellular location">
    <subcellularLocation>
        <location evidence="1">Membrane</location>
        <topology evidence="1">Single-pass membrane protein</topology>
    </subcellularLocation>
</comment>
<dbReference type="AlphaFoldDB" id="A0A2H0XCD1"/>
<evidence type="ECO:0000256" key="3">
    <source>
        <dbReference type="ARBA" id="ARBA00022692"/>
    </source>
</evidence>
<evidence type="ECO:0000313" key="7">
    <source>
        <dbReference type="EMBL" id="PIS21829.1"/>
    </source>
</evidence>
<evidence type="ECO:0008006" key="9">
    <source>
        <dbReference type="Google" id="ProtNLM"/>
    </source>
</evidence>
<evidence type="ECO:0000256" key="6">
    <source>
        <dbReference type="SAM" id="Phobius"/>
    </source>
</evidence>
<dbReference type="NCBIfam" id="TIGR02532">
    <property type="entry name" value="IV_pilin_GFxxxE"/>
    <property type="match status" value="1"/>
</dbReference>
<name>A0A2H0XCD1_UNCKA</name>
<keyword evidence="2" id="KW-0488">Methylation</keyword>
<evidence type="ECO:0000313" key="8">
    <source>
        <dbReference type="Proteomes" id="UP000231098"/>
    </source>
</evidence>
<dbReference type="Proteomes" id="UP000231098">
    <property type="component" value="Unassembled WGS sequence"/>
</dbReference>
<keyword evidence="3 6" id="KW-0812">Transmembrane</keyword>
<evidence type="ECO:0000256" key="2">
    <source>
        <dbReference type="ARBA" id="ARBA00022481"/>
    </source>
</evidence>
<keyword evidence="5 6" id="KW-0472">Membrane</keyword>
<organism evidence="7 8">
    <name type="scientific">candidate division WWE3 bacterium CG08_land_8_20_14_0_20_41_15</name>
    <dbReference type="NCBI Taxonomy" id="1975086"/>
    <lineage>
        <taxon>Bacteria</taxon>
        <taxon>Katanobacteria</taxon>
    </lineage>
</organism>
<accession>A0A2H0XCD1</accession>
<feature type="transmembrane region" description="Helical" evidence="6">
    <location>
        <begin position="12"/>
        <end position="32"/>
    </location>
</feature>
<dbReference type="InterPro" id="IPR045584">
    <property type="entry name" value="Pilin-like"/>
</dbReference>
<dbReference type="Gene3D" id="3.30.700.10">
    <property type="entry name" value="Glycoprotein, Type 4 Pilin"/>
    <property type="match status" value="1"/>
</dbReference>